<sequence length="53" mass="6366">MIYSIEQKAVMIESYFRNVCKINGKWSCSLQDCLEKFRVQFPLLLIINNFKYV</sequence>
<keyword evidence="2" id="KW-1185">Reference proteome</keyword>
<dbReference type="EMBL" id="QDEB01118326">
    <property type="protein sequence ID" value="RZB40497.1"/>
    <property type="molecule type" value="Genomic_DNA"/>
</dbReference>
<organism evidence="1 2">
    <name type="scientific">Asbolus verrucosus</name>
    <name type="common">Desert ironclad beetle</name>
    <dbReference type="NCBI Taxonomy" id="1661398"/>
    <lineage>
        <taxon>Eukaryota</taxon>
        <taxon>Metazoa</taxon>
        <taxon>Ecdysozoa</taxon>
        <taxon>Arthropoda</taxon>
        <taxon>Hexapoda</taxon>
        <taxon>Insecta</taxon>
        <taxon>Pterygota</taxon>
        <taxon>Neoptera</taxon>
        <taxon>Endopterygota</taxon>
        <taxon>Coleoptera</taxon>
        <taxon>Polyphaga</taxon>
        <taxon>Cucujiformia</taxon>
        <taxon>Tenebrionidae</taxon>
        <taxon>Pimeliinae</taxon>
        <taxon>Asbolus</taxon>
    </lineage>
</organism>
<reference evidence="1 2" key="1">
    <citation type="submission" date="2017-03" db="EMBL/GenBank/DDBJ databases">
        <title>Genome of the blue death feigning beetle - Asbolus verrucosus.</title>
        <authorList>
            <person name="Rider S.D."/>
        </authorList>
    </citation>
    <scope>NUCLEOTIDE SEQUENCE [LARGE SCALE GENOMIC DNA]</scope>
    <source>
        <strain evidence="1">Butters</strain>
        <tissue evidence="1">Head and leg muscle</tissue>
    </source>
</reference>
<evidence type="ECO:0000313" key="1">
    <source>
        <dbReference type="EMBL" id="RZB40497.1"/>
    </source>
</evidence>
<name>A0A482VB58_ASBVE</name>
<accession>A0A482VB58</accession>
<comment type="caution">
    <text evidence="1">The sequence shown here is derived from an EMBL/GenBank/DDBJ whole genome shotgun (WGS) entry which is preliminary data.</text>
</comment>
<proteinExistence type="predicted"/>
<protein>
    <submittedName>
        <fullName evidence="1">Uncharacterized protein</fullName>
    </submittedName>
</protein>
<dbReference type="AlphaFoldDB" id="A0A482VB58"/>
<gene>
    <name evidence="1" type="ORF">BDFB_015285</name>
</gene>
<dbReference type="Proteomes" id="UP000292052">
    <property type="component" value="Unassembled WGS sequence"/>
</dbReference>
<evidence type="ECO:0000313" key="2">
    <source>
        <dbReference type="Proteomes" id="UP000292052"/>
    </source>
</evidence>